<sequence length="37" mass="4143">MTIDFEVKKDLTAKSAKIYAKVHKVIFKLCEPCALCG</sequence>
<dbReference type="AlphaFoldDB" id="A0A444W2Y8"/>
<organism evidence="1 2">
    <name type="scientific">Flavobacterium anhuiense</name>
    <dbReference type="NCBI Taxonomy" id="459526"/>
    <lineage>
        <taxon>Bacteria</taxon>
        <taxon>Pseudomonadati</taxon>
        <taxon>Bacteroidota</taxon>
        <taxon>Flavobacteriia</taxon>
        <taxon>Flavobacteriales</taxon>
        <taxon>Flavobacteriaceae</taxon>
        <taxon>Flavobacterium</taxon>
    </lineage>
</organism>
<gene>
    <name evidence="1" type="ORF">NU08_1013</name>
</gene>
<accession>A0A444W2Y8</accession>
<dbReference type="EMBL" id="JUIV01000002">
    <property type="protein sequence ID" value="RYJ40257.1"/>
    <property type="molecule type" value="Genomic_DNA"/>
</dbReference>
<dbReference type="Proteomes" id="UP000290433">
    <property type="component" value="Unassembled WGS sequence"/>
</dbReference>
<comment type="caution">
    <text evidence="1">The sequence shown here is derived from an EMBL/GenBank/DDBJ whole genome shotgun (WGS) entry which is preliminary data.</text>
</comment>
<evidence type="ECO:0000313" key="2">
    <source>
        <dbReference type="Proteomes" id="UP000290433"/>
    </source>
</evidence>
<proteinExistence type="predicted"/>
<name>A0A444W2Y8_9FLAO</name>
<evidence type="ECO:0000313" key="1">
    <source>
        <dbReference type="EMBL" id="RYJ40257.1"/>
    </source>
</evidence>
<protein>
    <submittedName>
        <fullName evidence="1">Uncharacterized protein</fullName>
    </submittedName>
</protein>
<reference evidence="1 2" key="1">
    <citation type="submission" date="2014-12" db="EMBL/GenBank/DDBJ databases">
        <title>Genome sequence of Flavobacterium anhuiense RCM74.</title>
        <authorList>
            <person name="Kim J.F."/>
            <person name="Song J.Y."/>
            <person name="Kwak M.-J."/>
            <person name="Lee S.-W."/>
        </authorList>
    </citation>
    <scope>NUCLEOTIDE SEQUENCE [LARGE SCALE GENOMIC DNA]</scope>
    <source>
        <strain evidence="1 2">RCM74</strain>
    </source>
</reference>